<dbReference type="PANTHER" id="PTHR10807:SF75">
    <property type="entry name" value="PHOSPHATIDYLINOSITOL-3-PHOSPHATE PHOSPHATASE"/>
    <property type="match status" value="1"/>
</dbReference>
<dbReference type="Pfam" id="PF00012">
    <property type="entry name" value="HSP70"/>
    <property type="match status" value="2"/>
</dbReference>
<dbReference type="Gene3D" id="3.90.190.10">
    <property type="entry name" value="Protein tyrosine phosphatase superfamily"/>
    <property type="match status" value="1"/>
</dbReference>
<dbReference type="Pfam" id="PF06602">
    <property type="entry name" value="Myotub-related"/>
    <property type="match status" value="1"/>
</dbReference>
<reference evidence="8" key="1">
    <citation type="submission" date="2021-02" db="EMBL/GenBank/DDBJ databases">
        <authorList>
            <person name="Nowell W R."/>
        </authorList>
    </citation>
    <scope>NUCLEOTIDE SEQUENCE</scope>
</reference>
<dbReference type="EMBL" id="CAJNOU010006339">
    <property type="protein sequence ID" value="CAF1502671.1"/>
    <property type="molecule type" value="Genomic_DNA"/>
</dbReference>
<dbReference type="InterPro" id="IPR029047">
    <property type="entry name" value="HSP70_peptide-bd_sf"/>
</dbReference>
<comment type="similarity">
    <text evidence="1">Belongs to the heat shock protein 70 family.</text>
</comment>
<evidence type="ECO:0000313" key="9">
    <source>
        <dbReference type="Proteomes" id="UP000663889"/>
    </source>
</evidence>
<dbReference type="GO" id="GO:0016020">
    <property type="term" value="C:membrane"/>
    <property type="evidence" value="ECO:0007669"/>
    <property type="project" value="TreeGrafter"/>
</dbReference>
<keyword evidence="3" id="KW-0547">Nucleotide-binding</keyword>
<dbReference type="InterPro" id="IPR013126">
    <property type="entry name" value="Hsp_70_fam"/>
</dbReference>
<dbReference type="InterPro" id="IPR030564">
    <property type="entry name" value="Myotubularin"/>
</dbReference>
<gene>
    <name evidence="8" type="ORF">SEV965_LOCUS36153</name>
</gene>
<dbReference type="GO" id="GO:0004438">
    <property type="term" value="F:phosphatidylinositol-3-phosphate phosphatase activity"/>
    <property type="evidence" value="ECO:0007669"/>
    <property type="project" value="TreeGrafter"/>
</dbReference>
<dbReference type="PROSITE" id="PS51339">
    <property type="entry name" value="PPASE_MYOTUBULARIN"/>
    <property type="match status" value="1"/>
</dbReference>
<proteinExistence type="inferred from homology"/>
<evidence type="ECO:0000256" key="2">
    <source>
        <dbReference type="ARBA" id="ARBA00007471"/>
    </source>
</evidence>
<feature type="active site" description="Phosphocysteine intermediate" evidence="5">
    <location>
        <position position="145"/>
    </location>
</feature>
<dbReference type="PANTHER" id="PTHR10807">
    <property type="entry name" value="MYOTUBULARIN-RELATED"/>
    <property type="match status" value="1"/>
</dbReference>
<evidence type="ECO:0000256" key="1">
    <source>
        <dbReference type="ARBA" id="ARBA00007381"/>
    </source>
</evidence>
<evidence type="ECO:0000256" key="5">
    <source>
        <dbReference type="PIRSR" id="PIRSR630564-1"/>
    </source>
</evidence>
<dbReference type="Gene3D" id="2.60.34.10">
    <property type="entry name" value="Substrate Binding Domain Of DNAk, Chain A, domain 1"/>
    <property type="match status" value="1"/>
</dbReference>
<evidence type="ECO:0000256" key="3">
    <source>
        <dbReference type="ARBA" id="ARBA00022741"/>
    </source>
</evidence>
<organism evidence="8 9">
    <name type="scientific">Rotaria sordida</name>
    <dbReference type="NCBI Taxonomy" id="392033"/>
    <lineage>
        <taxon>Eukaryota</taxon>
        <taxon>Metazoa</taxon>
        <taxon>Spiralia</taxon>
        <taxon>Gnathifera</taxon>
        <taxon>Rotifera</taxon>
        <taxon>Eurotatoria</taxon>
        <taxon>Bdelloidea</taxon>
        <taxon>Philodinida</taxon>
        <taxon>Philodinidae</taxon>
        <taxon>Rotaria</taxon>
    </lineage>
</organism>
<dbReference type="PRINTS" id="PR00301">
    <property type="entry name" value="HEATSHOCK70"/>
</dbReference>
<feature type="non-terminal residue" evidence="8">
    <location>
        <position position="1"/>
    </location>
</feature>
<evidence type="ECO:0000259" key="7">
    <source>
        <dbReference type="PROSITE" id="PS51339"/>
    </source>
</evidence>
<evidence type="ECO:0000256" key="6">
    <source>
        <dbReference type="SAM" id="MobiDB-lite"/>
    </source>
</evidence>
<sequence length="925" mass="105418">HTNGAIITRGSQPEIGWLLRRSKEDESMIQAIINACKDTLTTNSIHGETNSNRLLILHLGTRDADLENYAKYYADSDVEFMNLPHIHATSRSTRMLRAIDAAQYKNWYPQLTSTQGLHNLSALNKAASCVVANVDKHNRPVLVHCSNGRDHTPLIITLAEIILDSHYRTINSFQILVEREWIQFGHKFGDRCGHGIDANDPNKRSPVFLQWLDCIYQLMMQNQTSFEFNEIFLRELAQHTYSSLYGTFLCNTDFERTTANLEKKTLGVWSLLNIQSTQFINPSFNETIKEVLYPSCSIHNLRIWSNLYLCDMPVGSSERPSSTSTIQNENNNNDRQSTTCKSNGLPNLFKKMSRRRKRQDSNSTQRSACLSMSIFLADIANIEQTSLCLRYVHNGLIQEKFIKFIHVQDRSGAGLANVLLREVTDLVRTELLTEHAKALNLKQQDLQNKINDQTAPDEHIALKKLKTKLANVCITRWVERHTSVDTFYSLYPAIIETLEELIHINEKEVSAKANIFTNSLLTSDFLCTLPALNKLLTFTVNIPRTLQSNKIDLLECLDAIEDVIQVLQMIRNDPDQEYQYVFEEATDLAKYTGTTIKMPRVVSKQQNRNNIPAVNEYEYYKSNLFIPLLDHFLMSLKTRFSVHVKHAATISCIIPKFIHEKVFNDLIPAVELYKSLLPGSLAEIRAEFLQWKNKWINLCNENKATTNSLNNNTSLKRKLITIPDTAIESFNECNEAFFPNIKALLKIFSSLPVIYGSALQAGFLSGAKRTRDILLLDVNPLSISYEIPSGEKRTIIPFLESEISIPRNNHILGKFDLTNIQCAKQGVSTIGITLFINVNGILTITADERGTTGYNNIKIVSYTPSLSQDKIICMIKRFEKFTSQDKKIKECVNAKNQLKSYIYLLKTLLNSKEKFCEKVSDGNKR</sequence>
<dbReference type="GO" id="GO:0140662">
    <property type="term" value="F:ATP-dependent protein folding chaperone"/>
    <property type="evidence" value="ECO:0007669"/>
    <property type="project" value="InterPro"/>
</dbReference>
<feature type="domain" description="Myotubularin phosphatase" evidence="7">
    <location>
        <begin position="1"/>
        <end position="308"/>
    </location>
</feature>
<evidence type="ECO:0000313" key="8">
    <source>
        <dbReference type="EMBL" id="CAF1502671.1"/>
    </source>
</evidence>
<accession>A0A815T9D0</accession>
<comment type="similarity">
    <text evidence="2">Belongs to the protein-tyrosine phosphatase family. Non-receptor class myotubularin subfamily.</text>
</comment>
<dbReference type="GO" id="GO:0019903">
    <property type="term" value="F:protein phosphatase binding"/>
    <property type="evidence" value="ECO:0007669"/>
    <property type="project" value="TreeGrafter"/>
</dbReference>
<dbReference type="GO" id="GO:0010506">
    <property type="term" value="P:regulation of autophagy"/>
    <property type="evidence" value="ECO:0007669"/>
    <property type="project" value="TreeGrafter"/>
</dbReference>
<keyword evidence="4" id="KW-0067">ATP-binding</keyword>
<dbReference type="AlphaFoldDB" id="A0A815T9D0"/>
<protein>
    <recommendedName>
        <fullName evidence="7">Myotubularin phosphatase domain-containing protein</fullName>
    </recommendedName>
</protein>
<dbReference type="Proteomes" id="UP000663889">
    <property type="component" value="Unassembled WGS sequence"/>
</dbReference>
<feature type="region of interest" description="Disordered" evidence="6">
    <location>
        <begin position="319"/>
        <end position="346"/>
    </location>
</feature>
<dbReference type="GO" id="GO:0046856">
    <property type="term" value="P:phosphatidylinositol dephosphorylation"/>
    <property type="evidence" value="ECO:0007669"/>
    <property type="project" value="TreeGrafter"/>
</dbReference>
<dbReference type="InterPro" id="IPR010569">
    <property type="entry name" value="Myotubularin-like_Pase_dom"/>
</dbReference>
<dbReference type="InterPro" id="IPR029021">
    <property type="entry name" value="Prot-tyrosine_phosphatase-like"/>
</dbReference>
<dbReference type="GO" id="GO:0052629">
    <property type="term" value="F:phosphatidylinositol-3,5-bisphosphate 3-phosphatase activity"/>
    <property type="evidence" value="ECO:0007669"/>
    <property type="project" value="TreeGrafter"/>
</dbReference>
<comment type="caution">
    <text evidence="8">The sequence shown here is derived from an EMBL/GenBank/DDBJ whole genome shotgun (WGS) entry which is preliminary data.</text>
</comment>
<dbReference type="SUPFAM" id="SSF52799">
    <property type="entry name" value="(Phosphotyrosine protein) phosphatases II"/>
    <property type="match status" value="1"/>
</dbReference>
<name>A0A815T9D0_9BILA</name>
<dbReference type="SUPFAM" id="SSF100920">
    <property type="entry name" value="Heat shock protein 70kD (HSP70), peptide-binding domain"/>
    <property type="match status" value="1"/>
</dbReference>
<evidence type="ECO:0000256" key="4">
    <source>
        <dbReference type="ARBA" id="ARBA00022840"/>
    </source>
</evidence>
<dbReference type="GO" id="GO:0005737">
    <property type="term" value="C:cytoplasm"/>
    <property type="evidence" value="ECO:0007669"/>
    <property type="project" value="TreeGrafter"/>
</dbReference>
<dbReference type="GO" id="GO:0005524">
    <property type="term" value="F:ATP binding"/>
    <property type="evidence" value="ECO:0007669"/>
    <property type="project" value="UniProtKB-KW"/>
</dbReference>
<feature type="compositionally biased region" description="Polar residues" evidence="6">
    <location>
        <begin position="319"/>
        <end position="345"/>
    </location>
</feature>